<feature type="transmembrane region" description="Helical" evidence="6">
    <location>
        <begin position="330"/>
        <end position="353"/>
    </location>
</feature>
<dbReference type="RefSeq" id="WP_188607851.1">
    <property type="nucleotide sequence ID" value="NZ_BMGG01000001.1"/>
</dbReference>
<evidence type="ECO:0000256" key="1">
    <source>
        <dbReference type="ARBA" id="ARBA00004651"/>
    </source>
</evidence>
<dbReference type="PANTHER" id="PTHR30482">
    <property type="entry name" value="HIGH-AFFINITY BRANCHED-CHAIN AMINO ACID TRANSPORT SYSTEM PERMEASE"/>
    <property type="match status" value="1"/>
</dbReference>
<keyword evidence="5 6" id="KW-0472">Membrane</keyword>
<organism evidence="7 8">
    <name type="scientific">Chelatococcus reniformis</name>
    <dbReference type="NCBI Taxonomy" id="1494448"/>
    <lineage>
        <taxon>Bacteria</taxon>
        <taxon>Pseudomonadati</taxon>
        <taxon>Pseudomonadota</taxon>
        <taxon>Alphaproteobacteria</taxon>
        <taxon>Hyphomicrobiales</taxon>
        <taxon>Chelatococcaceae</taxon>
        <taxon>Chelatococcus</taxon>
    </lineage>
</organism>
<dbReference type="InterPro" id="IPR001851">
    <property type="entry name" value="ABC_transp_permease"/>
</dbReference>
<feature type="transmembrane region" description="Helical" evidence="6">
    <location>
        <begin position="90"/>
        <end position="110"/>
    </location>
</feature>
<evidence type="ECO:0000256" key="6">
    <source>
        <dbReference type="SAM" id="Phobius"/>
    </source>
</evidence>
<sequence>MSEGAILSWRSWAPWVALALALVLLPRLLSSGSSLTMMSLMGIMIIFALSYNMLLGQTGMLSFGHAVYYGLAGFVAIHAMNAIAQNKWAIPLPVIPLIGGLAGLAFGILFGSVSTRRGGTVFAMITLGVGELVASSSLILRSFFGGESGITANRTKLMPLFGYKFGPQIEIYYLIAGWAFIAILAMYAITRTPFGRMCNAVRENPERAEFIGYSTQTVRFIAFCLAGFFAGIAGALAAINFEIMNALSLGAAQSGTVLLMAFIGGIGLFWGPILGAILVTFLQVTLSDLTGAWMLYFGLLFILVVMFAPGGIAGWLALHGPALRSGRLGRLLPAYALAAVPLAMAAAGAILIVELAHHMLVKASSDGSLVHVFFTTLDGASPWPWLAALALLGVGAALTRLAWGPVRSAWAAVHAASAPVDGPAEAAVVPPAAQGVLPT</sequence>
<feature type="transmembrane region" description="Helical" evidence="6">
    <location>
        <begin position="35"/>
        <end position="54"/>
    </location>
</feature>
<dbReference type="Pfam" id="PF02653">
    <property type="entry name" value="BPD_transp_2"/>
    <property type="match status" value="1"/>
</dbReference>
<dbReference type="InterPro" id="IPR043428">
    <property type="entry name" value="LivM-like"/>
</dbReference>
<feature type="transmembrane region" description="Helical" evidence="6">
    <location>
        <begin position="259"/>
        <end position="282"/>
    </location>
</feature>
<evidence type="ECO:0008006" key="9">
    <source>
        <dbReference type="Google" id="ProtNLM"/>
    </source>
</evidence>
<keyword evidence="2" id="KW-1003">Cell membrane</keyword>
<dbReference type="GO" id="GO:0005886">
    <property type="term" value="C:plasma membrane"/>
    <property type="evidence" value="ECO:0007669"/>
    <property type="project" value="UniProtKB-SubCell"/>
</dbReference>
<gene>
    <name evidence="7" type="ORF">GCM10010994_08790</name>
</gene>
<comment type="caution">
    <text evidence="7">The sequence shown here is derived from an EMBL/GenBank/DDBJ whole genome shotgun (WGS) entry which is preliminary data.</text>
</comment>
<protein>
    <recommendedName>
        <fullName evidence="9">Branched-chain amino acid ABC transporter permease</fullName>
    </recommendedName>
</protein>
<dbReference type="AlphaFoldDB" id="A0A916TZ16"/>
<dbReference type="GO" id="GO:0015658">
    <property type="term" value="F:branched-chain amino acid transmembrane transporter activity"/>
    <property type="evidence" value="ECO:0007669"/>
    <property type="project" value="InterPro"/>
</dbReference>
<dbReference type="CDD" id="cd06581">
    <property type="entry name" value="TM_PBP1_LivM_like"/>
    <property type="match status" value="1"/>
</dbReference>
<feature type="transmembrane region" description="Helical" evidence="6">
    <location>
        <begin position="171"/>
        <end position="189"/>
    </location>
</feature>
<feature type="transmembrane region" description="Helical" evidence="6">
    <location>
        <begin position="12"/>
        <end position="29"/>
    </location>
</feature>
<feature type="transmembrane region" description="Helical" evidence="6">
    <location>
        <begin position="220"/>
        <end position="239"/>
    </location>
</feature>
<reference evidence="7" key="1">
    <citation type="journal article" date="2014" name="Int. J. Syst. Evol. Microbiol.">
        <title>Complete genome sequence of Corynebacterium casei LMG S-19264T (=DSM 44701T), isolated from a smear-ripened cheese.</title>
        <authorList>
            <consortium name="US DOE Joint Genome Institute (JGI-PGF)"/>
            <person name="Walter F."/>
            <person name="Albersmeier A."/>
            <person name="Kalinowski J."/>
            <person name="Ruckert C."/>
        </authorList>
    </citation>
    <scope>NUCLEOTIDE SEQUENCE</scope>
    <source>
        <strain evidence="7">CGMCC 1.12919</strain>
    </source>
</reference>
<keyword evidence="4 6" id="KW-1133">Transmembrane helix</keyword>
<evidence type="ECO:0000256" key="5">
    <source>
        <dbReference type="ARBA" id="ARBA00023136"/>
    </source>
</evidence>
<feature type="transmembrane region" description="Helical" evidence="6">
    <location>
        <begin position="66"/>
        <end position="84"/>
    </location>
</feature>
<evidence type="ECO:0000256" key="2">
    <source>
        <dbReference type="ARBA" id="ARBA00022475"/>
    </source>
</evidence>
<proteinExistence type="predicted"/>
<name>A0A916TZ16_9HYPH</name>
<keyword evidence="3 6" id="KW-0812">Transmembrane</keyword>
<comment type="subcellular location">
    <subcellularLocation>
        <location evidence="1">Cell membrane</location>
        <topology evidence="1">Multi-pass membrane protein</topology>
    </subcellularLocation>
</comment>
<dbReference type="EMBL" id="BMGG01000001">
    <property type="protein sequence ID" value="GGC51915.1"/>
    <property type="molecule type" value="Genomic_DNA"/>
</dbReference>
<evidence type="ECO:0000256" key="3">
    <source>
        <dbReference type="ARBA" id="ARBA00022692"/>
    </source>
</evidence>
<accession>A0A916TZ16</accession>
<feature type="transmembrane region" description="Helical" evidence="6">
    <location>
        <begin position="294"/>
        <end position="318"/>
    </location>
</feature>
<dbReference type="Proteomes" id="UP000637002">
    <property type="component" value="Unassembled WGS sequence"/>
</dbReference>
<reference evidence="7" key="2">
    <citation type="submission" date="2020-09" db="EMBL/GenBank/DDBJ databases">
        <authorList>
            <person name="Sun Q."/>
            <person name="Zhou Y."/>
        </authorList>
    </citation>
    <scope>NUCLEOTIDE SEQUENCE</scope>
    <source>
        <strain evidence="7">CGMCC 1.12919</strain>
    </source>
</reference>
<dbReference type="PANTHER" id="PTHR30482:SF17">
    <property type="entry name" value="ABC TRANSPORTER ATP-BINDING PROTEIN"/>
    <property type="match status" value="1"/>
</dbReference>
<evidence type="ECO:0000256" key="4">
    <source>
        <dbReference type="ARBA" id="ARBA00022989"/>
    </source>
</evidence>
<evidence type="ECO:0000313" key="8">
    <source>
        <dbReference type="Proteomes" id="UP000637002"/>
    </source>
</evidence>
<keyword evidence="8" id="KW-1185">Reference proteome</keyword>
<evidence type="ECO:0000313" key="7">
    <source>
        <dbReference type="EMBL" id="GGC51915.1"/>
    </source>
</evidence>
<feature type="transmembrane region" description="Helical" evidence="6">
    <location>
        <begin position="122"/>
        <end position="144"/>
    </location>
</feature>